<dbReference type="EMBL" id="CASHTH010003076">
    <property type="protein sequence ID" value="CAI8040039.1"/>
    <property type="molecule type" value="Genomic_DNA"/>
</dbReference>
<evidence type="ECO:0000313" key="2">
    <source>
        <dbReference type="EMBL" id="CAI8040039.1"/>
    </source>
</evidence>
<accession>A0AA35T2J2</accession>
<feature type="compositionally biased region" description="Basic and acidic residues" evidence="1">
    <location>
        <begin position="237"/>
        <end position="246"/>
    </location>
</feature>
<dbReference type="PANTHER" id="PTHR34529">
    <property type="entry name" value="AP-1 COMPLEX-ASSOCIATED REGULATORY PROTEIN"/>
    <property type="match status" value="1"/>
</dbReference>
<feature type="region of interest" description="Disordered" evidence="1">
    <location>
        <begin position="126"/>
        <end position="246"/>
    </location>
</feature>
<dbReference type="GO" id="GO:0048203">
    <property type="term" value="P:vesicle targeting, trans-Golgi to endosome"/>
    <property type="evidence" value="ECO:0007669"/>
    <property type="project" value="InterPro"/>
</dbReference>
<dbReference type="InterPro" id="IPR031483">
    <property type="entry name" value="AP1AR"/>
</dbReference>
<comment type="caution">
    <text evidence="2">The sequence shown here is derived from an EMBL/GenBank/DDBJ whole genome shotgun (WGS) entry which is preliminary data.</text>
</comment>
<dbReference type="GO" id="GO:0035650">
    <property type="term" value="F:AP-1 adaptor complex binding"/>
    <property type="evidence" value="ECO:0007669"/>
    <property type="project" value="InterPro"/>
</dbReference>
<dbReference type="GO" id="GO:0034315">
    <property type="term" value="P:regulation of Arp2/3 complex-mediated actin nucleation"/>
    <property type="evidence" value="ECO:0007669"/>
    <property type="project" value="InterPro"/>
</dbReference>
<organism evidence="2 3">
    <name type="scientific">Geodia barretti</name>
    <name type="common">Barrett's horny sponge</name>
    <dbReference type="NCBI Taxonomy" id="519541"/>
    <lineage>
        <taxon>Eukaryota</taxon>
        <taxon>Metazoa</taxon>
        <taxon>Porifera</taxon>
        <taxon>Demospongiae</taxon>
        <taxon>Heteroscleromorpha</taxon>
        <taxon>Tetractinellida</taxon>
        <taxon>Astrophorina</taxon>
        <taxon>Geodiidae</taxon>
        <taxon>Geodia</taxon>
    </lineage>
</organism>
<sequence length="246" mass="27216">MDRAMVRGNRGGCFSAVTRCVWGKPKEDLTRYRASESDTIEFEDIVTAENRAGAVHAKKQLVTEAERELLRSGKFDQLVEEQRRIDAERDAELRRQEEKLRQEEEVSVEVERQPVSQPDVVIHHQPRATPTSSSLPHLPSVSQLMSGSSVQEEDDFDQFLESVKARQLSITSSKAPEPMSVGTGDSGEGGGGGKEEEGEEEVDFGYWEKAEVPTAPETSGDPPHESNGKSTPLPKPPSRDMDLSLL</sequence>
<dbReference type="Pfam" id="PF15745">
    <property type="entry name" value="AP1AR"/>
    <property type="match status" value="1"/>
</dbReference>
<evidence type="ECO:0000313" key="3">
    <source>
        <dbReference type="Proteomes" id="UP001174909"/>
    </source>
</evidence>
<feature type="compositionally biased region" description="Low complexity" evidence="1">
    <location>
        <begin position="130"/>
        <end position="144"/>
    </location>
</feature>
<dbReference type="GO" id="GO:0005829">
    <property type="term" value="C:cytosol"/>
    <property type="evidence" value="ECO:0007669"/>
    <property type="project" value="GOC"/>
</dbReference>
<dbReference type="AlphaFoldDB" id="A0AA35T2J2"/>
<dbReference type="GO" id="GO:2000146">
    <property type="term" value="P:negative regulation of cell motility"/>
    <property type="evidence" value="ECO:0007669"/>
    <property type="project" value="InterPro"/>
</dbReference>
<name>A0AA35T2J2_GEOBA</name>
<reference evidence="2" key="1">
    <citation type="submission" date="2023-03" db="EMBL/GenBank/DDBJ databases">
        <authorList>
            <person name="Steffen K."/>
            <person name="Cardenas P."/>
        </authorList>
    </citation>
    <scope>NUCLEOTIDE SEQUENCE</scope>
</reference>
<evidence type="ECO:0000256" key="1">
    <source>
        <dbReference type="SAM" id="MobiDB-lite"/>
    </source>
</evidence>
<dbReference type="PANTHER" id="PTHR34529:SF1">
    <property type="entry name" value="AP-1 COMPLEX-ASSOCIATED REGULATORY PROTEIN"/>
    <property type="match status" value="1"/>
</dbReference>
<dbReference type="Proteomes" id="UP001174909">
    <property type="component" value="Unassembled WGS sequence"/>
</dbReference>
<gene>
    <name evidence="2" type="ORF">GBAR_LOCUS22324</name>
</gene>
<dbReference type="GO" id="GO:1900025">
    <property type="term" value="P:negative regulation of substrate adhesion-dependent cell spreading"/>
    <property type="evidence" value="ECO:0007669"/>
    <property type="project" value="InterPro"/>
</dbReference>
<protein>
    <submittedName>
        <fullName evidence="2">Uncharacterized protein</fullName>
    </submittedName>
</protein>
<keyword evidence="3" id="KW-1185">Reference proteome</keyword>
<proteinExistence type="predicted"/>